<dbReference type="GO" id="GO:0003677">
    <property type="term" value="F:DNA binding"/>
    <property type="evidence" value="ECO:0007669"/>
    <property type="project" value="UniProtKB-KW"/>
</dbReference>
<dbReference type="PROSITE" id="PS50043">
    <property type="entry name" value="HTH_LUXR_2"/>
    <property type="match status" value="1"/>
</dbReference>
<dbReference type="InterPro" id="IPR011006">
    <property type="entry name" value="CheY-like_superfamily"/>
</dbReference>
<keyword evidence="1 3" id="KW-0597">Phosphoprotein</keyword>
<name>A0A2P8DAR9_9BACT</name>
<dbReference type="InterPro" id="IPR039420">
    <property type="entry name" value="WalR-like"/>
</dbReference>
<dbReference type="Pfam" id="PF00072">
    <property type="entry name" value="Response_reg"/>
    <property type="match status" value="1"/>
</dbReference>
<dbReference type="SUPFAM" id="SSF46894">
    <property type="entry name" value="C-terminal effector domain of the bipartite response regulators"/>
    <property type="match status" value="1"/>
</dbReference>
<dbReference type="InterPro" id="IPR001789">
    <property type="entry name" value="Sig_transdc_resp-reg_receiver"/>
</dbReference>
<evidence type="ECO:0000256" key="1">
    <source>
        <dbReference type="ARBA" id="ARBA00022553"/>
    </source>
</evidence>
<evidence type="ECO:0000313" key="6">
    <source>
        <dbReference type="EMBL" id="PSK94305.1"/>
    </source>
</evidence>
<evidence type="ECO:0000256" key="2">
    <source>
        <dbReference type="ARBA" id="ARBA00023125"/>
    </source>
</evidence>
<dbReference type="InterPro" id="IPR058245">
    <property type="entry name" value="NreC/VraR/RcsB-like_REC"/>
</dbReference>
<dbReference type="PANTHER" id="PTHR43214">
    <property type="entry name" value="TWO-COMPONENT RESPONSE REGULATOR"/>
    <property type="match status" value="1"/>
</dbReference>
<keyword evidence="7" id="KW-1185">Reference proteome</keyword>
<comment type="caution">
    <text evidence="6">The sequence shown here is derived from an EMBL/GenBank/DDBJ whole genome shotgun (WGS) entry which is preliminary data.</text>
</comment>
<organism evidence="6 7">
    <name type="scientific">Taibaiella chishuiensis</name>
    <dbReference type="NCBI Taxonomy" id="1434707"/>
    <lineage>
        <taxon>Bacteria</taxon>
        <taxon>Pseudomonadati</taxon>
        <taxon>Bacteroidota</taxon>
        <taxon>Chitinophagia</taxon>
        <taxon>Chitinophagales</taxon>
        <taxon>Chitinophagaceae</taxon>
        <taxon>Taibaiella</taxon>
    </lineage>
</organism>
<dbReference type="Gene3D" id="3.40.50.2300">
    <property type="match status" value="1"/>
</dbReference>
<dbReference type="PRINTS" id="PR00038">
    <property type="entry name" value="HTHLUXR"/>
</dbReference>
<keyword evidence="2" id="KW-0238">DNA-binding</keyword>
<dbReference type="GO" id="GO:0006355">
    <property type="term" value="P:regulation of DNA-templated transcription"/>
    <property type="evidence" value="ECO:0007669"/>
    <property type="project" value="InterPro"/>
</dbReference>
<dbReference type="CDD" id="cd06170">
    <property type="entry name" value="LuxR_C_like"/>
    <property type="match status" value="1"/>
</dbReference>
<evidence type="ECO:0000256" key="3">
    <source>
        <dbReference type="PROSITE-ProRule" id="PRU00169"/>
    </source>
</evidence>
<reference evidence="6 7" key="1">
    <citation type="submission" date="2018-03" db="EMBL/GenBank/DDBJ databases">
        <title>Genomic Encyclopedia of Type Strains, Phase III (KMG-III): the genomes of soil and plant-associated and newly described type strains.</title>
        <authorList>
            <person name="Whitman W."/>
        </authorList>
    </citation>
    <scope>NUCLEOTIDE SEQUENCE [LARGE SCALE GENOMIC DNA]</scope>
    <source>
        <strain evidence="6 7">CGMCC 1.12700</strain>
    </source>
</reference>
<evidence type="ECO:0000259" key="4">
    <source>
        <dbReference type="PROSITE" id="PS50043"/>
    </source>
</evidence>
<dbReference type="OrthoDB" id="9797341at2"/>
<dbReference type="EMBL" id="PYGD01000001">
    <property type="protein sequence ID" value="PSK94305.1"/>
    <property type="molecule type" value="Genomic_DNA"/>
</dbReference>
<dbReference type="Pfam" id="PF00196">
    <property type="entry name" value="GerE"/>
    <property type="match status" value="1"/>
</dbReference>
<evidence type="ECO:0000313" key="7">
    <source>
        <dbReference type="Proteomes" id="UP000240572"/>
    </source>
</evidence>
<dbReference type="PROSITE" id="PS50110">
    <property type="entry name" value="RESPONSE_REGULATORY"/>
    <property type="match status" value="1"/>
</dbReference>
<dbReference type="InterPro" id="IPR016032">
    <property type="entry name" value="Sig_transdc_resp-reg_C-effctor"/>
</dbReference>
<protein>
    <submittedName>
        <fullName evidence="6">LuxR family two component transcriptional regulator</fullName>
    </submittedName>
</protein>
<dbReference type="SMART" id="SM00448">
    <property type="entry name" value="REC"/>
    <property type="match status" value="1"/>
</dbReference>
<proteinExistence type="predicted"/>
<dbReference type="PANTHER" id="PTHR43214:SF43">
    <property type="entry name" value="TWO-COMPONENT RESPONSE REGULATOR"/>
    <property type="match status" value="1"/>
</dbReference>
<dbReference type="SMART" id="SM00421">
    <property type="entry name" value="HTH_LUXR"/>
    <property type="match status" value="1"/>
</dbReference>
<dbReference type="RefSeq" id="WP_106521020.1">
    <property type="nucleotide sequence ID" value="NZ_PYGD01000001.1"/>
</dbReference>
<accession>A0A2P8DAR9</accession>
<dbReference type="Proteomes" id="UP000240572">
    <property type="component" value="Unassembled WGS sequence"/>
</dbReference>
<dbReference type="GO" id="GO:0000160">
    <property type="term" value="P:phosphorelay signal transduction system"/>
    <property type="evidence" value="ECO:0007669"/>
    <property type="project" value="InterPro"/>
</dbReference>
<dbReference type="InterPro" id="IPR000792">
    <property type="entry name" value="Tscrpt_reg_LuxR_C"/>
</dbReference>
<dbReference type="AlphaFoldDB" id="A0A2P8DAR9"/>
<sequence length="219" mass="24694">MVNILVVDHHPIFRLGLKHLLSQVPEYNVLAEAGNGAEAVDLAKKLSPDLVILDMQLSKLDGIKVTRQILAHSDQVRIIALSNFTMEDQVIDMINAGVKGLLFKSDDNDQILAAVQQVLRNEEYFCKGAVEILVNRFARGNPEVRSLINTSVFSKRELDIIKLICKEKTAREIGAILFISEKTVDFHRKKIIEKMEVKNMIGLVIYAIKNKIVNIYDTL</sequence>
<dbReference type="CDD" id="cd17535">
    <property type="entry name" value="REC_NarL-like"/>
    <property type="match status" value="1"/>
</dbReference>
<feature type="modified residue" description="4-aspartylphosphate" evidence="3">
    <location>
        <position position="54"/>
    </location>
</feature>
<evidence type="ECO:0000259" key="5">
    <source>
        <dbReference type="PROSITE" id="PS50110"/>
    </source>
</evidence>
<dbReference type="SUPFAM" id="SSF52172">
    <property type="entry name" value="CheY-like"/>
    <property type="match status" value="1"/>
</dbReference>
<feature type="domain" description="Response regulatory" evidence="5">
    <location>
        <begin position="3"/>
        <end position="119"/>
    </location>
</feature>
<gene>
    <name evidence="6" type="ORF">B0I18_101460</name>
</gene>
<feature type="domain" description="HTH luxR-type" evidence="4">
    <location>
        <begin position="146"/>
        <end position="211"/>
    </location>
</feature>